<keyword evidence="1" id="KW-1133">Transmembrane helix</keyword>
<organism evidence="2 3">
    <name type="scientific">Pseudovibrio ascidiaceicola</name>
    <dbReference type="NCBI Taxonomy" id="285279"/>
    <lineage>
        <taxon>Bacteria</taxon>
        <taxon>Pseudomonadati</taxon>
        <taxon>Pseudomonadota</taxon>
        <taxon>Alphaproteobacteria</taxon>
        <taxon>Hyphomicrobiales</taxon>
        <taxon>Stappiaceae</taxon>
        <taxon>Pseudovibrio</taxon>
    </lineage>
</organism>
<name>A0A1I4FVD7_9HYPH</name>
<feature type="transmembrane region" description="Helical" evidence="1">
    <location>
        <begin position="274"/>
        <end position="297"/>
    </location>
</feature>
<dbReference type="Pfam" id="PF05940">
    <property type="entry name" value="NnrS"/>
    <property type="match status" value="1"/>
</dbReference>
<dbReference type="InterPro" id="IPR010266">
    <property type="entry name" value="NnrS"/>
</dbReference>
<keyword evidence="1" id="KW-0812">Transmembrane</keyword>
<feature type="transmembrane region" description="Helical" evidence="1">
    <location>
        <begin position="177"/>
        <end position="198"/>
    </location>
</feature>
<comment type="caution">
    <text evidence="2">The sequence shown here is derived from an EMBL/GenBank/DDBJ whole genome shotgun (WGS) entry which is preliminary data.</text>
</comment>
<feature type="transmembrane region" description="Helical" evidence="1">
    <location>
        <begin position="147"/>
        <end position="165"/>
    </location>
</feature>
<feature type="transmembrane region" description="Helical" evidence="1">
    <location>
        <begin position="118"/>
        <end position="135"/>
    </location>
</feature>
<feature type="transmembrane region" description="Helical" evidence="1">
    <location>
        <begin position="341"/>
        <end position="362"/>
    </location>
</feature>
<feature type="transmembrane region" description="Helical" evidence="1">
    <location>
        <begin position="309"/>
        <end position="329"/>
    </location>
</feature>
<feature type="transmembrane region" description="Helical" evidence="1">
    <location>
        <begin position="374"/>
        <end position="394"/>
    </location>
</feature>
<accession>A0A1I4FVD7</accession>
<evidence type="ECO:0000313" key="2">
    <source>
        <dbReference type="EMBL" id="SFL21882.1"/>
    </source>
</evidence>
<dbReference type="EMBL" id="FOSK01000023">
    <property type="protein sequence ID" value="SFL21882.1"/>
    <property type="molecule type" value="Genomic_DNA"/>
</dbReference>
<feature type="transmembrane region" description="Helical" evidence="1">
    <location>
        <begin position="63"/>
        <end position="82"/>
    </location>
</feature>
<feature type="transmembrane region" description="Helical" evidence="1">
    <location>
        <begin position="219"/>
        <end position="238"/>
    </location>
</feature>
<keyword evidence="3" id="KW-1185">Reference proteome</keyword>
<protein>
    <submittedName>
        <fullName evidence="2">Uncharacterized protein involved in response to NO</fullName>
    </submittedName>
</protein>
<dbReference type="RefSeq" id="WP_093524205.1">
    <property type="nucleotide sequence ID" value="NZ_FOSK01000023.1"/>
</dbReference>
<evidence type="ECO:0000313" key="3">
    <source>
        <dbReference type="Proteomes" id="UP000199598"/>
    </source>
</evidence>
<feature type="transmembrane region" description="Helical" evidence="1">
    <location>
        <begin position="21"/>
        <end position="43"/>
    </location>
</feature>
<reference evidence="2 3" key="1">
    <citation type="submission" date="2016-10" db="EMBL/GenBank/DDBJ databases">
        <authorList>
            <person name="Varghese N."/>
            <person name="Submissions S."/>
        </authorList>
    </citation>
    <scope>NUCLEOTIDE SEQUENCE [LARGE SCALE GENOMIC DNA]</scope>
    <source>
        <strain evidence="2 3">DSM 16392</strain>
    </source>
</reference>
<feature type="transmembrane region" description="Helical" evidence="1">
    <location>
        <begin position="244"/>
        <end position="262"/>
    </location>
</feature>
<evidence type="ECO:0000256" key="1">
    <source>
        <dbReference type="SAM" id="Phobius"/>
    </source>
</evidence>
<keyword evidence="1" id="KW-0472">Membrane</keyword>
<gene>
    <name evidence="2" type="ORF">SAMN04488518_1239</name>
</gene>
<feature type="transmembrane region" description="Helical" evidence="1">
    <location>
        <begin position="94"/>
        <end position="112"/>
    </location>
</feature>
<dbReference type="Proteomes" id="UP000199598">
    <property type="component" value="Unassembled WGS sequence"/>
</dbReference>
<proteinExistence type="predicted"/>
<sequence>MSTTMEQVRSWQGPVLFSYGFRPFFLASAVWAIVLMLLWIPLISGHIELPVAFDPVSWHAHEFLFGYLSAVVAGFLLTAIPNWTGRMPIVGRPLIFLFSLWVIGRAAILFGAYLPAGIVAALDVAMPLVLAIACLREIMAGKNWRNLIVLGLLGLLIAANLLFHWEAWSDGYAAQGYGMRLGISTMVLMVGLIGGRIIPSFTRNWLVKQGSKSLPASPMQTFDKISLLTLLIALLVWTALQDHWLAGAVLLIAGAVHFARLARWKGQYTFKEPLVLVLHASYLFMPLGLLALGFAILQPDLVDITGAQHLLMAGVLGMMTLAVMTRATLGHTGMELKASRGATFLYCAMATSVLLRLSAGLFPDLATRLYDASALAWILAFVVYVATFGPLLAWGKK</sequence>